<gene>
    <name evidence="2" type="ORF">P775_02905</name>
</gene>
<dbReference type="Proteomes" id="UP000231259">
    <property type="component" value="Unassembled WGS sequence"/>
</dbReference>
<evidence type="ECO:0000259" key="1">
    <source>
        <dbReference type="Pfam" id="PF12902"/>
    </source>
</evidence>
<dbReference type="PANTHER" id="PTHR34400:SF4">
    <property type="entry name" value="MEMBRANE PROTEIN"/>
    <property type="match status" value="1"/>
</dbReference>
<evidence type="ECO:0000313" key="2">
    <source>
        <dbReference type="EMBL" id="PIL21743.1"/>
    </source>
</evidence>
<comment type="caution">
    <text evidence="2">The sequence shown here is derived from an EMBL/GenBank/DDBJ whole genome shotgun (WGS) entry which is preliminary data.</text>
</comment>
<name>A0A2G8RJS1_9RHOB</name>
<sequence length="359" mass="39459">MSLHRITDLAGLHRHLHAAMQLEHATIPPYLTALYSIMPGTNTEAFDIIRAVAVEEMLHLTLVGNLLNAVGGTPDLTVHGFVASYPAMLPDGEEDFAVDCQRFSPEAISTFLRIERPADLDHGEKGGRTITRKKARGTVKAGHVGPETEEHFFSIGEFYKAIEDGLDRLHADMGEALFCGNPASQIGPEYYYSGGGGLIAVTDLASAKAALDLIAEQGEGVTDTIFDEDGEIAHYYRFQQLLLGRYYRAGDARDKPTGGPVPVDWKAVYPIKTNARLDDFTKGSDLREAALEFNSTYAIFLARLTCAFQGAPEEFIPAVGDMFHIKELFHRLMRQSIRGTEGLNGAPTFEIDRLKDDPE</sequence>
<keyword evidence="3" id="KW-1185">Reference proteome</keyword>
<dbReference type="InterPro" id="IPR012347">
    <property type="entry name" value="Ferritin-like"/>
</dbReference>
<dbReference type="RefSeq" id="WP_099909529.1">
    <property type="nucleotide sequence ID" value="NZ_AWWI01000026.1"/>
</dbReference>
<dbReference type="InterPro" id="IPR026820">
    <property type="entry name" value="VioB/RebD_dom"/>
</dbReference>
<reference evidence="2 3" key="1">
    <citation type="submission" date="2013-09" db="EMBL/GenBank/DDBJ databases">
        <title>Genome sequencing of Phaeobacter antarcticus sp. nov. SM1211.</title>
        <authorList>
            <person name="Zhang X.-Y."/>
            <person name="Liu C."/>
            <person name="Chen X.-L."/>
            <person name="Xie B.-B."/>
            <person name="Qin Q.-L."/>
            <person name="Rong J.-C."/>
            <person name="Zhang Y.-Z."/>
        </authorList>
    </citation>
    <scope>NUCLEOTIDE SEQUENCE [LARGE SCALE GENOMIC DNA]</scope>
    <source>
        <strain evidence="2 3">SM1211</strain>
    </source>
</reference>
<protein>
    <recommendedName>
        <fullName evidence="1">Iminophenyl-pyruvate dimer synthase domain-containing protein</fullName>
    </recommendedName>
</protein>
<dbReference type="AlphaFoldDB" id="A0A2G8RJS1"/>
<organism evidence="2 3">
    <name type="scientific">Puniceibacterium antarcticum</name>
    <dbReference type="NCBI Taxonomy" id="1206336"/>
    <lineage>
        <taxon>Bacteria</taxon>
        <taxon>Pseudomonadati</taxon>
        <taxon>Pseudomonadota</taxon>
        <taxon>Alphaproteobacteria</taxon>
        <taxon>Rhodobacterales</taxon>
        <taxon>Paracoccaceae</taxon>
        <taxon>Puniceibacterium</taxon>
    </lineage>
</organism>
<evidence type="ECO:0000313" key="3">
    <source>
        <dbReference type="Proteomes" id="UP000231259"/>
    </source>
</evidence>
<feature type="domain" description="Iminophenyl-pyruvate dimer synthase" evidence="1">
    <location>
        <begin position="16"/>
        <end position="242"/>
    </location>
</feature>
<proteinExistence type="predicted"/>
<dbReference type="Pfam" id="PF12902">
    <property type="entry name" value="Ferritin-like"/>
    <property type="match status" value="1"/>
</dbReference>
<dbReference type="EMBL" id="AWWI01000026">
    <property type="protein sequence ID" value="PIL21743.1"/>
    <property type="molecule type" value="Genomic_DNA"/>
</dbReference>
<dbReference type="PANTHER" id="PTHR34400">
    <property type="match status" value="1"/>
</dbReference>
<dbReference type="Gene3D" id="1.20.1260.10">
    <property type="match status" value="1"/>
</dbReference>
<dbReference type="OrthoDB" id="9795032at2"/>
<accession>A0A2G8RJS1</accession>